<dbReference type="PANTHER" id="PTHR11403:SF6">
    <property type="entry name" value="NITRIC OXIDE REDUCTASE SUBUNIT E"/>
    <property type="match status" value="1"/>
</dbReference>
<dbReference type="InterPro" id="IPR035973">
    <property type="entry name" value="Cyt_c_oxidase_su3-like_sf"/>
</dbReference>
<feature type="transmembrane region" description="Helical" evidence="7">
    <location>
        <begin position="66"/>
        <end position="87"/>
    </location>
</feature>
<keyword evidence="5 7" id="KW-0472">Membrane</keyword>
<evidence type="ECO:0000256" key="5">
    <source>
        <dbReference type="ARBA" id="ARBA00023136"/>
    </source>
</evidence>
<keyword evidence="4 7" id="KW-1133">Transmembrane helix</keyword>
<feature type="transmembrane region" description="Helical" evidence="7">
    <location>
        <begin position="184"/>
        <end position="208"/>
    </location>
</feature>
<dbReference type="InterPro" id="IPR024791">
    <property type="entry name" value="Cyt_c/ubiquinol_Oxase_su3"/>
</dbReference>
<evidence type="ECO:0000256" key="3">
    <source>
        <dbReference type="ARBA" id="ARBA00022692"/>
    </source>
</evidence>
<dbReference type="Pfam" id="PF00510">
    <property type="entry name" value="COX3"/>
    <property type="match status" value="1"/>
</dbReference>
<sequence length="214" mass="23652">MPEPPAFASQYISIPHRDHSAELGMWVFIATEVLLFGGLILAYFVYRHAFPQAFAEGSRHTDILIGTINTAVLLTSSFLVAWAVEIFSPATAKIVTWLLAGAACLGFTFIALKGVEYGKEYQEHLIPGVDFQFAGPLGNGVQLFFVFYFIATAIHAVHMLIGICLLLTLAIISRRAPTTRHHTALHSAALYWHFVDVVWIFLFALIYLPGRAAS</sequence>
<dbReference type="GO" id="GO:0019646">
    <property type="term" value="P:aerobic electron transport chain"/>
    <property type="evidence" value="ECO:0007669"/>
    <property type="project" value="InterPro"/>
</dbReference>
<feature type="transmembrane region" description="Helical" evidence="7">
    <location>
        <begin position="23"/>
        <end position="46"/>
    </location>
</feature>
<comment type="subcellular location">
    <subcellularLocation>
        <location evidence="6">Cell membrane</location>
        <topology evidence="6">Multi-pass membrane protein</topology>
    </subcellularLocation>
    <subcellularLocation>
        <location evidence="1">Membrane</location>
        <topology evidence="1">Multi-pass membrane protein</topology>
    </subcellularLocation>
</comment>
<feature type="transmembrane region" description="Helical" evidence="7">
    <location>
        <begin position="145"/>
        <end position="172"/>
    </location>
</feature>
<dbReference type="GO" id="GO:0005886">
    <property type="term" value="C:plasma membrane"/>
    <property type="evidence" value="ECO:0007669"/>
    <property type="project" value="UniProtKB-SubCell"/>
</dbReference>
<evidence type="ECO:0000256" key="2">
    <source>
        <dbReference type="ARBA" id="ARBA00010581"/>
    </source>
</evidence>
<evidence type="ECO:0000256" key="7">
    <source>
        <dbReference type="SAM" id="Phobius"/>
    </source>
</evidence>
<name>A0A1Y2JKX4_BRAJP</name>
<dbReference type="AlphaFoldDB" id="A0A1Y2JKX4"/>
<dbReference type="SUPFAM" id="SSF81452">
    <property type="entry name" value="Cytochrome c oxidase subunit III-like"/>
    <property type="match status" value="1"/>
</dbReference>
<dbReference type="Proteomes" id="UP000193335">
    <property type="component" value="Unassembled WGS sequence"/>
</dbReference>
<evidence type="ECO:0000313" key="9">
    <source>
        <dbReference type="EMBL" id="OSJ29752.1"/>
    </source>
</evidence>
<feature type="transmembrane region" description="Helical" evidence="7">
    <location>
        <begin position="94"/>
        <end position="112"/>
    </location>
</feature>
<dbReference type="GO" id="GO:0004129">
    <property type="term" value="F:cytochrome-c oxidase activity"/>
    <property type="evidence" value="ECO:0007669"/>
    <property type="project" value="InterPro"/>
</dbReference>
<dbReference type="InterPro" id="IPR000298">
    <property type="entry name" value="Cyt_c_oxidase-like_su3"/>
</dbReference>
<evidence type="ECO:0000256" key="4">
    <source>
        <dbReference type="ARBA" id="ARBA00022989"/>
    </source>
</evidence>
<dbReference type="PANTHER" id="PTHR11403">
    <property type="entry name" value="CYTOCHROME C OXIDASE SUBUNIT III"/>
    <property type="match status" value="1"/>
</dbReference>
<organism evidence="9 10">
    <name type="scientific">Bradyrhizobium japonicum</name>
    <dbReference type="NCBI Taxonomy" id="375"/>
    <lineage>
        <taxon>Bacteria</taxon>
        <taxon>Pseudomonadati</taxon>
        <taxon>Pseudomonadota</taxon>
        <taxon>Alphaproteobacteria</taxon>
        <taxon>Hyphomicrobiales</taxon>
        <taxon>Nitrobacteraceae</taxon>
        <taxon>Bradyrhizobium</taxon>
    </lineage>
</organism>
<proteinExistence type="inferred from homology"/>
<keyword evidence="3 6" id="KW-0812">Transmembrane</keyword>
<dbReference type="Gene3D" id="1.20.120.80">
    <property type="entry name" value="Cytochrome c oxidase, subunit III, four-helix bundle"/>
    <property type="match status" value="1"/>
</dbReference>
<comment type="caution">
    <text evidence="9">The sequence shown here is derived from an EMBL/GenBank/DDBJ whole genome shotgun (WGS) entry which is preliminary data.</text>
</comment>
<feature type="domain" description="Heme-copper oxidase subunit III family profile" evidence="8">
    <location>
        <begin position="23"/>
        <end position="211"/>
    </location>
</feature>
<gene>
    <name evidence="9" type="ORF">BSZ19_26635</name>
</gene>
<evidence type="ECO:0000259" key="8">
    <source>
        <dbReference type="PROSITE" id="PS50253"/>
    </source>
</evidence>
<protein>
    <recommendedName>
        <fullName evidence="8">Heme-copper oxidase subunit III family profile domain-containing protein</fullName>
    </recommendedName>
</protein>
<evidence type="ECO:0000256" key="1">
    <source>
        <dbReference type="ARBA" id="ARBA00004141"/>
    </source>
</evidence>
<evidence type="ECO:0000313" key="10">
    <source>
        <dbReference type="Proteomes" id="UP000193335"/>
    </source>
</evidence>
<reference evidence="9 10" key="1">
    <citation type="submission" date="2017-03" db="EMBL/GenBank/DDBJ databases">
        <title>Whole genome sequences of fourteen strains of Bradyrhizobium canariense and one strain of Bradyrhizobium japonicum isolated from Lupinus (Papilionoideae: Genisteae) species in Algeria.</title>
        <authorList>
            <person name="Crovadore J."/>
            <person name="Chekireb D."/>
            <person name="Brachmann A."/>
            <person name="Chablais R."/>
            <person name="Cochard B."/>
            <person name="Lefort F."/>
        </authorList>
    </citation>
    <scope>NUCLEOTIDE SEQUENCE [LARGE SCALE GENOMIC DNA]</scope>
    <source>
        <strain evidence="9 10">UBMA197</strain>
    </source>
</reference>
<accession>A0A1Y2JKX4</accession>
<dbReference type="RefSeq" id="WP_085402371.1">
    <property type="nucleotide sequence ID" value="NZ_NAFL01000264.1"/>
</dbReference>
<dbReference type="EMBL" id="NAFL01000264">
    <property type="protein sequence ID" value="OSJ29752.1"/>
    <property type="molecule type" value="Genomic_DNA"/>
</dbReference>
<evidence type="ECO:0000256" key="6">
    <source>
        <dbReference type="RuleBase" id="RU003376"/>
    </source>
</evidence>
<dbReference type="InterPro" id="IPR013833">
    <property type="entry name" value="Cyt_c_oxidase_su3_a-hlx"/>
</dbReference>
<dbReference type="PROSITE" id="PS50253">
    <property type="entry name" value="COX3"/>
    <property type="match status" value="1"/>
</dbReference>
<comment type="similarity">
    <text evidence="2 6">Belongs to the cytochrome c oxidase subunit 3 family.</text>
</comment>